<dbReference type="EMBL" id="RCNU01000006">
    <property type="protein sequence ID" value="RWQ95242.1"/>
    <property type="molecule type" value="Genomic_DNA"/>
</dbReference>
<protein>
    <submittedName>
        <fullName evidence="2">Uncharacterized protein</fullName>
    </submittedName>
</protein>
<feature type="signal peptide" evidence="1">
    <location>
        <begin position="1"/>
        <end position="17"/>
    </location>
</feature>
<dbReference type="RefSeq" id="XP_028484887.1">
    <property type="nucleotide sequence ID" value="XM_028632902.1"/>
</dbReference>
<sequence length="141" mass="14393">MHKFGILAALFVGFASALPAPAPASTEVDPNAVTDTVCTDPGVTLDSHNINVALLGICGGIAGSIEQCQGEPTATSGESGDARFDLQAETAGTTIIITKGRWEHCVAAARATCGDSPFNSTCIGGANDNKNNVLFQLSQNN</sequence>
<feature type="chain" id="PRO_5019493373" evidence="1">
    <location>
        <begin position="18"/>
        <end position="141"/>
    </location>
</feature>
<gene>
    <name evidence="2" type="ORF">C8Q69DRAFT_507607</name>
</gene>
<dbReference type="AlphaFoldDB" id="A0A443HTU9"/>
<proteinExistence type="predicted"/>
<evidence type="ECO:0000256" key="1">
    <source>
        <dbReference type="SAM" id="SignalP"/>
    </source>
</evidence>
<keyword evidence="3" id="KW-1185">Reference proteome</keyword>
<name>A0A443HTU9_BYSSP</name>
<keyword evidence="1" id="KW-0732">Signal</keyword>
<evidence type="ECO:0000313" key="3">
    <source>
        <dbReference type="Proteomes" id="UP000283841"/>
    </source>
</evidence>
<dbReference type="Proteomes" id="UP000283841">
    <property type="component" value="Unassembled WGS sequence"/>
</dbReference>
<dbReference type="VEuPathDB" id="FungiDB:C8Q69DRAFT_507607"/>
<evidence type="ECO:0000313" key="2">
    <source>
        <dbReference type="EMBL" id="RWQ95242.1"/>
    </source>
</evidence>
<comment type="caution">
    <text evidence="2">The sequence shown here is derived from an EMBL/GenBank/DDBJ whole genome shotgun (WGS) entry which is preliminary data.</text>
</comment>
<accession>A0A443HTU9</accession>
<organism evidence="2 3">
    <name type="scientific">Byssochlamys spectabilis</name>
    <name type="common">Paecilomyces variotii</name>
    <dbReference type="NCBI Taxonomy" id="264951"/>
    <lineage>
        <taxon>Eukaryota</taxon>
        <taxon>Fungi</taxon>
        <taxon>Dikarya</taxon>
        <taxon>Ascomycota</taxon>
        <taxon>Pezizomycotina</taxon>
        <taxon>Eurotiomycetes</taxon>
        <taxon>Eurotiomycetidae</taxon>
        <taxon>Eurotiales</taxon>
        <taxon>Thermoascaceae</taxon>
        <taxon>Paecilomyces</taxon>
    </lineage>
</organism>
<dbReference type="GeneID" id="39602179"/>
<reference evidence="2 3" key="1">
    <citation type="journal article" date="2018" name="Front. Microbiol.">
        <title>Genomic and genetic insights into a cosmopolitan fungus, Paecilomyces variotii (Eurotiales).</title>
        <authorList>
            <person name="Urquhart A.S."/>
            <person name="Mondo S.J."/>
            <person name="Makela M.R."/>
            <person name="Hane J.K."/>
            <person name="Wiebenga A."/>
            <person name="He G."/>
            <person name="Mihaltcheva S."/>
            <person name="Pangilinan J."/>
            <person name="Lipzen A."/>
            <person name="Barry K."/>
            <person name="de Vries R.P."/>
            <person name="Grigoriev I.V."/>
            <person name="Idnurm A."/>
        </authorList>
    </citation>
    <scope>NUCLEOTIDE SEQUENCE [LARGE SCALE GENOMIC DNA]</scope>
    <source>
        <strain evidence="2 3">CBS 101075</strain>
    </source>
</reference>